<sequence length="145" mass="16682">MHNIKYKTLYFDNTFRKNLFHLIMKITLAHKIKQLVASLVIIAMGLLVVNNVVFLHAHKLTNGKIVVHAHPYNKGQDSAPFKKHNHSSKELALISHLQLLFFAALLLTVSLFRSEITSVFFFQKHVYRSGFKHSIKGRAPPYSLF</sequence>
<name>A0A4R6HBV2_9BACT</name>
<gene>
    <name evidence="2" type="ORF">DET52_101808</name>
</gene>
<feature type="transmembrane region" description="Helical" evidence="1">
    <location>
        <begin position="91"/>
        <end position="112"/>
    </location>
</feature>
<evidence type="ECO:0000313" key="3">
    <source>
        <dbReference type="Proteomes" id="UP000294848"/>
    </source>
</evidence>
<dbReference type="EMBL" id="SNWI01000001">
    <property type="protein sequence ID" value="TDO05448.1"/>
    <property type="molecule type" value="Genomic_DNA"/>
</dbReference>
<evidence type="ECO:0000256" key="1">
    <source>
        <dbReference type="SAM" id="Phobius"/>
    </source>
</evidence>
<dbReference type="AlphaFoldDB" id="A0A4R6HBV2"/>
<reference evidence="2 3" key="1">
    <citation type="submission" date="2019-03" db="EMBL/GenBank/DDBJ databases">
        <title>Freshwater and sediment microbial communities from various areas in North America, analyzing microbe dynamics in response to fracking.</title>
        <authorList>
            <person name="Lamendella R."/>
        </authorList>
    </citation>
    <scope>NUCLEOTIDE SEQUENCE [LARGE SCALE GENOMIC DNA]</scope>
    <source>
        <strain evidence="2 3">114D</strain>
    </source>
</reference>
<organism evidence="2 3">
    <name type="scientific">Sunxiuqinia elliptica</name>
    <dbReference type="NCBI Taxonomy" id="655355"/>
    <lineage>
        <taxon>Bacteria</taxon>
        <taxon>Pseudomonadati</taxon>
        <taxon>Bacteroidota</taxon>
        <taxon>Bacteroidia</taxon>
        <taxon>Marinilabiliales</taxon>
        <taxon>Prolixibacteraceae</taxon>
        <taxon>Sunxiuqinia</taxon>
    </lineage>
</organism>
<proteinExistence type="predicted"/>
<keyword evidence="1" id="KW-0472">Membrane</keyword>
<comment type="caution">
    <text evidence="2">The sequence shown here is derived from an EMBL/GenBank/DDBJ whole genome shotgun (WGS) entry which is preliminary data.</text>
</comment>
<keyword evidence="1" id="KW-1133">Transmembrane helix</keyword>
<protein>
    <submittedName>
        <fullName evidence="2">Uncharacterized protein</fullName>
    </submittedName>
</protein>
<keyword evidence="1" id="KW-0812">Transmembrane</keyword>
<accession>A0A4R6HBV2</accession>
<dbReference type="Proteomes" id="UP000294848">
    <property type="component" value="Unassembled WGS sequence"/>
</dbReference>
<feature type="transmembrane region" description="Helical" evidence="1">
    <location>
        <begin position="35"/>
        <end position="57"/>
    </location>
</feature>
<evidence type="ECO:0000313" key="2">
    <source>
        <dbReference type="EMBL" id="TDO05448.1"/>
    </source>
</evidence>